<keyword evidence="5" id="KW-0539">Nucleus</keyword>
<organism evidence="7 8">
    <name type="scientific">Hordeum vulgare subsp. vulgare</name>
    <name type="common">Domesticated barley</name>
    <dbReference type="NCBI Taxonomy" id="112509"/>
    <lineage>
        <taxon>Eukaryota</taxon>
        <taxon>Viridiplantae</taxon>
        <taxon>Streptophyta</taxon>
        <taxon>Embryophyta</taxon>
        <taxon>Tracheophyta</taxon>
        <taxon>Spermatophyta</taxon>
        <taxon>Magnoliopsida</taxon>
        <taxon>Liliopsida</taxon>
        <taxon>Poales</taxon>
        <taxon>Poaceae</taxon>
        <taxon>BOP clade</taxon>
        <taxon>Pooideae</taxon>
        <taxon>Triticodae</taxon>
        <taxon>Triticeae</taxon>
        <taxon>Hordeinae</taxon>
        <taxon>Hordeum</taxon>
    </lineage>
</organism>
<evidence type="ECO:0000256" key="3">
    <source>
        <dbReference type="ARBA" id="ARBA00023125"/>
    </source>
</evidence>
<comment type="subcellular location">
    <subcellularLocation>
        <location evidence="1">Nucleus</location>
    </subcellularLocation>
</comment>
<evidence type="ECO:0000313" key="7">
    <source>
        <dbReference type="EnsemblPlants" id="HORVU.MOREX.r3.7HG0752860.1"/>
    </source>
</evidence>
<keyword evidence="4" id="KW-0804">Transcription</keyword>
<accession>A0A8I6Z9K7</accession>
<proteinExistence type="predicted"/>
<reference evidence="8" key="1">
    <citation type="journal article" date="2012" name="Nature">
        <title>A physical, genetic and functional sequence assembly of the barley genome.</title>
        <authorList>
            <consortium name="The International Barley Genome Sequencing Consortium"/>
            <person name="Mayer K.F."/>
            <person name="Waugh R."/>
            <person name="Brown J.W."/>
            <person name="Schulman A."/>
            <person name="Langridge P."/>
            <person name="Platzer M."/>
            <person name="Fincher G.B."/>
            <person name="Muehlbauer G.J."/>
            <person name="Sato K."/>
            <person name="Close T.J."/>
            <person name="Wise R.P."/>
            <person name="Stein N."/>
        </authorList>
    </citation>
    <scope>NUCLEOTIDE SEQUENCE [LARGE SCALE GENOMIC DNA]</scope>
    <source>
        <strain evidence="8">cv. Morex</strain>
    </source>
</reference>
<dbReference type="OrthoDB" id="609889at2759"/>
<evidence type="ECO:0000313" key="8">
    <source>
        <dbReference type="Proteomes" id="UP000011116"/>
    </source>
</evidence>
<dbReference type="PROSITE" id="PS51005">
    <property type="entry name" value="NAC"/>
    <property type="match status" value="1"/>
</dbReference>
<dbReference type="GO" id="GO:0006355">
    <property type="term" value="P:regulation of DNA-templated transcription"/>
    <property type="evidence" value="ECO:0007669"/>
    <property type="project" value="InterPro"/>
</dbReference>
<reference evidence="7" key="3">
    <citation type="submission" date="2022-01" db="UniProtKB">
        <authorList>
            <consortium name="EnsemblPlants"/>
        </authorList>
    </citation>
    <scope>IDENTIFICATION</scope>
    <source>
        <strain evidence="7">subsp. vulgare</strain>
    </source>
</reference>
<evidence type="ECO:0000256" key="4">
    <source>
        <dbReference type="ARBA" id="ARBA00023163"/>
    </source>
</evidence>
<gene>
    <name evidence="7" type="primary">LOC123409949</name>
</gene>
<sequence>MVASNISITLESIAEKASTMTDHLQVQQQALELPPGFRFHPTDEEIIKFYVVPKVLDEAFVAAAIEVVNLNKYEPWELPEKAKMGENEWYFYSRKDRKYPTGIRTNRATDVGYWKATGKDKEIFDPPLTLIGMKKTLVFYKGRAPRGEKTNWVMHEYRIESSKQLISNSTTATSRISTTKAASKEQWVVCRIFHKSTGLKKMVMPSYDMPMSMAAEHQHDFVGLDTLPPLMDYDMSSTLAHPPLFPGATSYQLHNVESGSSMMGSVALPMMNDHYYGNHHHQVMAAPTLPLSLYQHQQQHQQMMIHMGADQGFMVGAEPGSGMSSMLSQEDAVAGLRNNYPGNTTATAVGETSWMNMGMDDIWQN</sequence>
<dbReference type="Proteomes" id="UP000011116">
    <property type="component" value="Chromosome 7H"/>
</dbReference>
<dbReference type="SMR" id="A0A8I6Z9K7"/>
<dbReference type="GeneID" id="123409949"/>
<dbReference type="FunFam" id="2.170.150.80:FF:000006">
    <property type="entry name" value="NAC domain-containing protein 100-like"/>
    <property type="match status" value="1"/>
</dbReference>
<dbReference type="Gramene" id="HORVU.MOREX.r3.7HG0752860.1">
    <property type="protein sequence ID" value="HORVU.MOREX.r3.7HG0752860.1"/>
    <property type="gene ID" value="HORVU.MOREX.r3.7HG0752860"/>
</dbReference>
<feature type="domain" description="NAC" evidence="6">
    <location>
        <begin position="33"/>
        <end position="195"/>
    </location>
</feature>
<dbReference type="RefSeq" id="XP_044958753.1">
    <property type="nucleotide sequence ID" value="XM_045102818.1"/>
</dbReference>
<keyword evidence="2" id="KW-0805">Transcription regulation</keyword>
<dbReference type="KEGG" id="hvg:123409949"/>
<evidence type="ECO:0000256" key="1">
    <source>
        <dbReference type="ARBA" id="ARBA00004123"/>
    </source>
</evidence>
<dbReference type="PANTHER" id="PTHR31744">
    <property type="entry name" value="PROTEIN CUP-SHAPED COTYLEDON 2-RELATED"/>
    <property type="match status" value="1"/>
</dbReference>
<keyword evidence="8" id="KW-1185">Reference proteome</keyword>
<dbReference type="GO" id="GO:0005634">
    <property type="term" value="C:nucleus"/>
    <property type="evidence" value="ECO:0007669"/>
    <property type="project" value="UniProtKB-SubCell"/>
</dbReference>
<evidence type="ECO:0000259" key="6">
    <source>
        <dbReference type="PROSITE" id="PS51005"/>
    </source>
</evidence>
<reference evidence="7" key="2">
    <citation type="submission" date="2020-10" db="EMBL/GenBank/DDBJ databases">
        <authorList>
            <person name="Scholz U."/>
            <person name="Mascher M."/>
            <person name="Fiebig A."/>
        </authorList>
    </citation>
    <scope>NUCLEOTIDE SEQUENCE [LARGE SCALE GENOMIC DNA]</scope>
    <source>
        <strain evidence="7">cv. Morex</strain>
    </source>
</reference>
<keyword evidence="3" id="KW-0238">DNA-binding</keyword>
<dbReference type="PANTHER" id="PTHR31744:SF88">
    <property type="entry name" value="NAC DOMAIN-CONTAINING PROTEIN"/>
    <property type="match status" value="1"/>
</dbReference>
<evidence type="ECO:0000256" key="2">
    <source>
        <dbReference type="ARBA" id="ARBA00023015"/>
    </source>
</evidence>
<dbReference type="InterPro" id="IPR036093">
    <property type="entry name" value="NAC_dom_sf"/>
</dbReference>
<dbReference type="SUPFAM" id="SSF101941">
    <property type="entry name" value="NAC domain"/>
    <property type="match status" value="1"/>
</dbReference>
<name>A0A8I6Z9K7_HORVV</name>
<dbReference type="Pfam" id="PF02365">
    <property type="entry name" value="NAM"/>
    <property type="match status" value="1"/>
</dbReference>
<dbReference type="AlphaFoldDB" id="A0A8I6Z9K7"/>
<dbReference type="Gene3D" id="2.170.150.80">
    <property type="entry name" value="NAC domain"/>
    <property type="match status" value="1"/>
</dbReference>
<dbReference type="GO" id="GO:0003677">
    <property type="term" value="F:DNA binding"/>
    <property type="evidence" value="ECO:0007669"/>
    <property type="project" value="UniProtKB-KW"/>
</dbReference>
<dbReference type="InterPro" id="IPR003441">
    <property type="entry name" value="NAC-dom"/>
</dbReference>
<evidence type="ECO:0000256" key="5">
    <source>
        <dbReference type="ARBA" id="ARBA00023242"/>
    </source>
</evidence>
<protein>
    <recommendedName>
        <fullName evidence="6">NAC domain-containing protein</fullName>
    </recommendedName>
</protein>
<dbReference type="EnsemblPlants" id="HORVU.MOREX.r3.7HG0752860.1">
    <property type="protein sequence ID" value="HORVU.MOREX.r3.7HG0752860.1"/>
    <property type="gene ID" value="HORVU.MOREX.r3.7HG0752860"/>
</dbReference>